<protein>
    <submittedName>
        <fullName evidence="1">Uncharacterized protein</fullName>
    </submittedName>
</protein>
<reference evidence="1" key="1">
    <citation type="submission" date="2023-01" db="EMBL/GenBank/DDBJ databases">
        <authorList>
            <person name="Piombo E."/>
        </authorList>
    </citation>
    <scope>NUCLEOTIDE SEQUENCE</scope>
</reference>
<keyword evidence="2" id="KW-1185">Reference proteome</keyword>
<dbReference type="EMBL" id="CABFNP030000426">
    <property type="protein sequence ID" value="CAI6014623.1"/>
    <property type="molecule type" value="Genomic_DNA"/>
</dbReference>
<name>A0AA35LPJ7_9HYPO</name>
<evidence type="ECO:0000313" key="2">
    <source>
        <dbReference type="Proteomes" id="UP001160390"/>
    </source>
</evidence>
<dbReference type="AlphaFoldDB" id="A0AA35LPJ7"/>
<sequence length="69" mass="7263">MAAASRLTVGEAACTELLPLSVGANAALIVPAHSSMDRDATQLLPPPYLRTREDIAFSKLPKQEGGSWA</sequence>
<accession>A0AA35LPJ7</accession>
<dbReference type="Proteomes" id="UP001160390">
    <property type="component" value="Unassembled WGS sequence"/>
</dbReference>
<evidence type="ECO:0000313" key="1">
    <source>
        <dbReference type="EMBL" id="CAI6014623.1"/>
    </source>
</evidence>
<organism evidence="1 2">
    <name type="scientific">Clonostachys chloroleuca</name>
    <dbReference type="NCBI Taxonomy" id="1926264"/>
    <lineage>
        <taxon>Eukaryota</taxon>
        <taxon>Fungi</taxon>
        <taxon>Dikarya</taxon>
        <taxon>Ascomycota</taxon>
        <taxon>Pezizomycotina</taxon>
        <taxon>Sordariomycetes</taxon>
        <taxon>Hypocreomycetidae</taxon>
        <taxon>Hypocreales</taxon>
        <taxon>Bionectriaceae</taxon>
        <taxon>Clonostachys</taxon>
    </lineage>
</organism>
<proteinExistence type="predicted"/>
<gene>
    <name evidence="1" type="ORF">CCHLO57077_00011443</name>
</gene>
<comment type="caution">
    <text evidence="1">The sequence shown here is derived from an EMBL/GenBank/DDBJ whole genome shotgun (WGS) entry which is preliminary data.</text>
</comment>